<reference evidence="11 12" key="1">
    <citation type="journal article" date="2023" name="IScience">
        <title>Expanded male sex-determining region conserved during the evolution of homothallism in the green alga Volvox.</title>
        <authorList>
            <person name="Yamamoto K."/>
            <person name="Matsuzaki R."/>
            <person name="Mahakham W."/>
            <person name="Heman W."/>
            <person name="Sekimoto H."/>
            <person name="Kawachi M."/>
            <person name="Minakuchi Y."/>
            <person name="Toyoda A."/>
            <person name="Nozaki H."/>
        </authorList>
    </citation>
    <scope>NUCLEOTIDE SEQUENCE [LARGE SCALE GENOMIC DNA]</scope>
    <source>
        <strain evidence="11 12">NIES-4468</strain>
    </source>
</reference>
<dbReference type="Proteomes" id="UP001165090">
    <property type="component" value="Unassembled WGS sequence"/>
</dbReference>
<keyword evidence="12" id="KW-1185">Reference proteome</keyword>
<evidence type="ECO:0000256" key="8">
    <source>
        <dbReference type="PROSITE-ProRule" id="PRU00175"/>
    </source>
</evidence>
<feature type="compositionally biased region" description="Low complexity" evidence="9">
    <location>
        <begin position="149"/>
        <end position="162"/>
    </location>
</feature>
<evidence type="ECO:0000256" key="2">
    <source>
        <dbReference type="ARBA" id="ARBA00004906"/>
    </source>
</evidence>
<evidence type="ECO:0000256" key="7">
    <source>
        <dbReference type="ARBA" id="ARBA00022833"/>
    </source>
</evidence>
<dbReference type="PROSITE" id="PS00518">
    <property type="entry name" value="ZF_RING_1"/>
    <property type="match status" value="1"/>
</dbReference>
<feature type="region of interest" description="Disordered" evidence="9">
    <location>
        <begin position="450"/>
        <end position="472"/>
    </location>
</feature>
<evidence type="ECO:0000313" key="11">
    <source>
        <dbReference type="EMBL" id="GLI67677.1"/>
    </source>
</evidence>
<feature type="domain" description="RING-type" evidence="10">
    <location>
        <begin position="39"/>
        <end position="82"/>
    </location>
</feature>
<dbReference type="InterPro" id="IPR043540">
    <property type="entry name" value="RING1/RING2"/>
</dbReference>
<evidence type="ECO:0000256" key="1">
    <source>
        <dbReference type="ARBA" id="ARBA00000900"/>
    </source>
</evidence>
<keyword evidence="4" id="KW-0808">Transferase</keyword>
<comment type="catalytic activity">
    <reaction evidence="1">
        <text>S-ubiquitinyl-[E2 ubiquitin-conjugating enzyme]-L-cysteine + [acceptor protein]-L-lysine = [E2 ubiquitin-conjugating enzyme]-L-cysteine + N(6)-ubiquitinyl-[acceptor protein]-L-lysine.</text>
        <dbReference type="EC" id="2.3.2.27"/>
    </reaction>
</comment>
<evidence type="ECO:0000259" key="10">
    <source>
        <dbReference type="PROSITE" id="PS50089"/>
    </source>
</evidence>
<protein>
    <recommendedName>
        <fullName evidence="3">RING-type E3 ubiquitin transferase</fullName>
        <ecNumber evidence="3">2.3.2.27</ecNumber>
    </recommendedName>
</protein>
<evidence type="ECO:0000256" key="3">
    <source>
        <dbReference type="ARBA" id="ARBA00012483"/>
    </source>
</evidence>
<evidence type="ECO:0000256" key="5">
    <source>
        <dbReference type="ARBA" id="ARBA00022723"/>
    </source>
</evidence>
<keyword evidence="5" id="KW-0479">Metal-binding</keyword>
<dbReference type="PANTHER" id="PTHR46076:SF3">
    <property type="entry name" value="E3 UBIQUITIN-PROTEIN LIGASE RING1"/>
    <property type="match status" value="1"/>
</dbReference>
<dbReference type="Pfam" id="PF13923">
    <property type="entry name" value="zf-C3HC4_2"/>
    <property type="match status" value="1"/>
</dbReference>
<evidence type="ECO:0000256" key="4">
    <source>
        <dbReference type="ARBA" id="ARBA00022679"/>
    </source>
</evidence>
<dbReference type="Gene3D" id="3.30.40.10">
    <property type="entry name" value="Zinc/RING finger domain, C3HC4 (zinc finger)"/>
    <property type="match status" value="1"/>
</dbReference>
<dbReference type="EMBL" id="BSDZ01000078">
    <property type="protein sequence ID" value="GLI67677.1"/>
    <property type="molecule type" value="Genomic_DNA"/>
</dbReference>
<keyword evidence="6 8" id="KW-0863">Zinc-finger</keyword>
<gene>
    <name evidence="11" type="ORF">VaNZ11_011939</name>
</gene>
<feature type="region of interest" description="Disordered" evidence="9">
    <location>
        <begin position="149"/>
        <end position="303"/>
    </location>
</feature>
<keyword evidence="7" id="KW-0862">Zinc</keyword>
<feature type="compositionally biased region" description="Basic and acidic residues" evidence="9">
    <location>
        <begin position="207"/>
        <end position="219"/>
    </location>
</feature>
<organism evidence="11 12">
    <name type="scientific">Volvox africanus</name>
    <dbReference type="NCBI Taxonomy" id="51714"/>
    <lineage>
        <taxon>Eukaryota</taxon>
        <taxon>Viridiplantae</taxon>
        <taxon>Chlorophyta</taxon>
        <taxon>core chlorophytes</taxon>
        <taxon>Chlorophyceae</taxon>
        <taxon>CS clade</taxon>
        <taxon>Chlamydomonadales</taxon>
        <taxon>Volvocaceae</taxon>
        <taxon>Volvox</taxon>
    </lineage>
</organism>
<comment type="caution">
    <text evidence="11">The sequence shown here is derived from an EMBL/GenBank/DDBJ whole genome shotgun (WGS) entry which is preliminary data.</text>
</comment>
<sequence>MARTPRENDFAQACNLSKENDTNKRLPVALARLVEETRCPVCFGILKHTVTSTVCLHRFCALCIDRCLAGRPPQHKDCPVCRANLHSRRALRPDANFDRLLRALYGDVVVYGQEEDALVAARNQAHVAQVAEEQRLRQARQCAAAAAAAAGRSHSSRSASQSITESPSGIKRAPGDLNCQTSSAMDVDAGSGRGSLAMVPVASSAKRSRETHNGGHVDDGPSGDLPLARAKRRHSLPDVAAVPDEPLLSTSPKPDKVRSPYRASREASGTTPLGRAPVSTAGPAARPNCPHHTRDSQQGTELKPIKATGDHGAVRVAAASAGVAAPQVPLSIPAARSASELSFCHPGMVVLRLQPGVSPGDGGGGTSASGRPLRAVVPPPLEKPFLLVPAKWTVAHIAQLLSRWIPAWGFGHTNHVPPSAIHLEPSPGQLRGSHRCLRGCTTLGSLAAEEIQPGEKGGRSKRGGDSGAGCNGSPLVGWGPSGEISAVVGMCWRVRRKRATELQRATEKFRGSYVYCVRTLFHL</sequence>
<dbReference type="SUPFAM" id="SSF57850">
    <property type="entry name" value="RING/U-box"/>
    <property type="match status" value="1"/>
</dbReference>
<name>A0ABQ5SCK6_9CHLO</name>
<dbReference type="InterPro" id="IPR013083">
    <property type="entry name" value="Znf_RING/FYVE/PHD"/>
</dbReference>
<dbReference type="EC" id="2.3.2.27" evidence="3"/>
<dbReference type="InterPro" id="IPR017907">
    <property type="entry name" value="Znf_RING_CS"/>
</dbReference>
<proteinExistence type="predicted"/>
<dbReference type="PROSITE" id="PS50089">
    <property type="entry name" value="ZF_RING_2"/>
    <property type="match status" value="1"/>
</dbReference>
<evidence type="ECO:0000313" key="12">
    <source>
        <dbReference type="Proteomes" id="UP001165090"/>
    </source>
</evidence>
<accession>A0ABQ5SCK6</accession>
<dbReference type="SMART" id="SM00184">
    <property type="entry name" value="RING"/>
    <property type="match status" value="1"/>
</dbReference>
<dbReference type="PANTHER" id="PTHR46076">
    <property type="entry name" value="E3 UBIQUITIN-PROTEIN LIGASE RING1 / RING 2 FAMILY MEMBER"/>
    <property type="match status" value="1"/>
</dbReference>
<comment type="pathway">
    <text evidence="2">Protein modification; protein ubiquitination.</text>
</comment>
<evidence type="ECO:0000256" key="9">
    <source>
        <dbReference type="SAM" id="MobiDB-lite"/>
    </source>
</evidence>
<evidence type="ECO:0000256" key="6">
    <source>
        <dbReference type="ARBA" id="ARBA00022771"/>
    </source>
</evidence>
<dbReference type="InterPro" id="IPR001841">
    <property type="entry name" value="Znf_RING"/>
</dbReference>